<organism evidence="1 2">
    <name type="scientific">Agrobacterium rosae</name>
    <dbReference type="NCBI Taxonomy" id="1972867"/>
    <lineage>
        <taxon>Bacteria</taxon>
        <taxon>Pseudomonadati</taxon>
        <taxon>Pseudomonadota</taxon>
        <taxon>Alphaproteobacteria</taxon>
        <taxon>Hyphomicrobiales</taxon>
        <taxon>Rhizobiaceae</taxon>
        <taxon>Rhizobium/Agrobacterium group</taxon>
        <taxon>Agrobacterium</taxon>
    </lineage>
</organism>
<protein>
    <submittedName>
        <fullName evidence="1">Uncharacterized protein</fullName>
    </submittedName>
</protein>
<dbReference type="Proteomes" id="UP000237447">
    <property type="component" value="Unassembled WGS sequence"/>
</dbReference>
<reference evidence="1 2" key="1">
    <citation type="journal article" date="2018" name="Syst. Appl. Microbiol.">
        <title>Agrobacterium rosae sp. nov., isolated from galls on different agricultural crops.</title>
        <authorList>
            <person name="Kuzmanovic N."/>
            <person name="Pulawska J."/>
            <person name="Smalla K."/>
            <person name="Nesme X."/>
        </authorList>
    </citation>
    <scope>NUCLEOTIDE SEQUENCE [LARGE SCALE GENOMIC DNA]</scope>
    <source>
        <strain evidence="1 2">NCPPB 1650</strain>
    </source>
</reference>
<gene>
    <name evidence="1" type="ORF">CPJ18_06490</name>
</gene>
<evidence type="ECO:0000313" key="1">
    <source>
        <dbReference type="EMBL" id="POO52891.1"/>
    </source>
</evidence>
<name>A0AAE5S013_9HYPH</name>
<dbReference type="AlphaFoldDB" id="A0AAE5S013"/>
<accession>A0AAE5S013</accession>
<evidence type="ECO:0000313" key="2">
    <source>
        <dbReference type="Proteomes" id="UP000237447"/>
    </source>
</evidence>
<dbReference type="EMBL" id="NXEJ01000003">
    <property type="protein sequence ID" value="POO52891.1"/>
    <property type="molecule type" value="Genomic_DNA"/>
</dbReference>
<comment type="caution">
    <text evidence="1">The sequence shown here is derived from an EMBL/GenBank/DDBJ whole genome shotgun (WGS) entry which is preliminary data.</text>
</comment>
<sequence length="68" mass="7634">MIAWLILAGWSARTGGGFDFSWASLTLHGIQIDKEFDNWHGGDMAFENRHASKIICSLPADLLDRLKM</sequence>
<proteinExistence type="predicted"/>